<protein>
    <submittedName>
        <fullName evidence="1">Uncharacterized protein</fullName>
    </submittedName>
</protein>
<dbReference type="KEGG" id="lalw:BTM29_03030"/>
<dbReference type="Proteomes" id="UP000187499">
    <property type="component" value="Chromosome"/>
</dbReference>
<reference evidence="2" key="1">
    <citation type="submission" date="2016-12" db="EMBL/GenBank/DDBJ databases">
        <authorList>
            <person name="Jung M.Y."/>
            <person name="Lee S.H."/>
        </authorList>
    </citation>
    <scope>NUCLEOTIDE SEQUENCE [LARGE SCALE GENOMIC DNA]</scope>
    <source>
        <strain evidence="2">WiKim39</strain>
    </source>
</reference>
<proteinExistence type="predicted"/>
<evidence type="ECO:0000313" key="2">
    <source>
        <dbReference type="Proteomes" id="UP000187499"/>
    </source>
</evidence>
<dbReference type="RefSeq" id="WP_076614098.1">
    <property type="nucleotide sequence ID" value="NZ_CP019323.1"/>
</dbReference>
<name>A0A1P8Q139_9LACO</name>
<sequence length="428" mass="47769">MKDKKDLRGSKDYMLIISAAVGIITAVIFFVMLSRGVVNAVVTSKISDQYQDKELEVLKTDLDYHSLNVIGKLIDVSDGHVITTSNVKKYKELETYISARKKRSSDISALYDGKNNYKDDVTNDKINNLDKDLLNEKNQDVYQKLRNKLDTIQIWYEQTQDADKYISKVWNKFNDDNSSLTFKKVSMSSTYYKLIKNKSIKKQWASAVEQMRDYYSNHKNESTQVAAAKQELEELKNSPLTQKYTPAKVDIVSSLKFSSDAEDALVAAGLTGKYVLYYDSSSNNLALMTKTGNKYVAQDGYINVTSSKVSKGKYTIKRLVSAGSNDAIVTDSNSDSFGQYITNATDDDLSELDISDADNTTADFNSATPVFWFKNNSDLTSSIYFASGESIGFIYAGGSSYDNGMQISSSDLSSLKSEISTGITFYVN</sequence>
<dbReference type="AlphaFoldDB" id="A0A1P8Q139"/>
<accession>A0A1P8Q139</accession>
<gene>
    <name evidence="1" type="ORF">BTM29_03030</name>
</gene>
<dbReference type="OrthoDB" id="2313227at2"/>
<dbReference type="STRING" id="1847728.BTM29_03030"/>
<organism evidence="1 2">
    <name type="scientific">Companilactobacillus allii</name>
    <dbReference type="NCBI Taxonomy" id="1847728"/>
    <lineage>
        <taxon>Bacteria</taxon>
        <taxon>Bacillati</taxon>
        <taxon>Bacillota</taxon>
        <taxon>Bacilli</taxon>
        <taxon>Lactobacillales</taxon>
        <taxon>Lactobacillaceae</taxon>
        <taxon>Companilactobacillus</taxon>
    </lineage>
</organism>
<keyword evidence="2" id="KW-1185">Reference proteome</keyword>
<evidence type="ECO:0000313" key="1">
    <source>
        <dbReference type="EMBL" id="APX71594.1"/>
    </source>
</evidence>
<dbReference type="EMBL" id="CP019323">
    <property type="protein sequence ID" value="APX71594.1"/>
    <property type="molecule type" value="Genomic_DNA"/>
</dbReference>